<gene>
    <name evidence="2" type="ORF">Q6A48_25670</name>
</gene>
<organism evidence="2 3">
    <name type="scientific">Pseudomonas citrulli</name>
    <dbReference type="NCBI Taxonomy" id="3064347"/>
    <lineage>
        <taxon>Bacteria</taxon>
        <taxon>Pseudomonadati</taxon>
        <taxon>Pseudomonadota</taxon>
        <taxon>Gammaproteobacteria</taxon>
        <taxon>Pseudomonadales</taxon>
        <taxon>Pseudomonadaceae</taxon>
        <taxon>Pseudomonas</taxon>
    </lineage>
</organism>
<protein>
    <submittedName>
        <fullName evidence="2">Uncharacterized protein</fullName>
    </submittedName>
</protein>
<dbReference type="EMBL" id="JAUQOP010000079">
    <property type="protein sequence ID" value="MDO7900292.1"/>
    <property type="molecule type" value="Genomic_DNA"/>
</dbReference>
<sequence>RCAGRHNGWLCRRLREQARSHKKNPNARQHKGEPKLPFNLSSRALFLLLRGGLLLFLAAVALYRCFWRSPSGIKSKRIFLSADLPFRLAIQPIRVLPEGSLVVLCPVAGCSWKHPEKHIFSKKIC</sequence>
<feature type="non-terminal residue" evidence="2">
    <location>
        <position position="1"/>
    </location>
</feature>
<keyword evidence="1" id="KW-1133">Transmembrane helix</keyword>
<reference evidence="2 3" key="1">
    <citation type="submission" date="2023-07" db="EMBL/GenBank/DDBJ databases">
        <title>Identification of four novel Pseudomonas species associated with bacterial leaf spot of cucurbits.</title>
        <authorList>
            <person name="Fullem K.R."/>
        </authorList>
    </citation>
    <scope>NUCLEOTIDE SEQUENCE [LARGE SCALE GENOMIC DNA]</scope>
    <source>
        <strain evidence="2 3">K18</strain>
    </source>
</reference>
<evidence type="ECO:0000313" key="3">
    <source>
        <dbReference type="Proteomes" id="UP001228019"/>
    </source>
</evidence>
<dbReference type="Proteomes" id="UP001228019">
    <property type="component" value="Unassembled WGS sequence"/>
</dbReference>
<comment type="caution">
    <text evidence="2">The sequence shown here is derived from an EMBL/GenBank/DDBJ whole genome shotgun (WGS) entry which is preliminary data.</text>
</comment>
<accession>A0ABT9C651</accession>
<evidence type="ECO:0000313" key="2">
    <source>
        <dbReference type="EMBL" id="MDO7900292.1"/>
    </source>
</evidence>
<keyword evidence="1" id="KW-0472">Membrane</keyword>
<keyword evidence="1" id="KW-0812">Transmembrane</keyword>
<keyword evidence="3" id="KW-1185">Reference proteome</keyword>
<feature type="transmembrane region" description="Helical" evidence="1">
    <location>
        <begin position="44"/>
        <end position="67"/>
    </location>
</feature>
<evidence type="ECO:0000256" key="1">
    <source>
        <dbReference type="SAM" id="Phobius"/>
    </source>
</evidence>
<dbReference type="RefSeq" id="WP_304557274.1">
    <property type="nucleotide sequence ID" value="NZ_JAUQOP010000079.1"/>
</dbReference>
<proteinExistence type="predicted"/>
<name>A0ABT9C651_9PSED</name>